<organism evidence="1 2">
    <name type="scientific">Cetraspora pellucida</name>
    <dbReference type="NCBI Taxonomy" id="1433469"/>
    <lineage>
        <taxon>Eukaryota</taxon>
        <taxon>Fungi</taxon>
        <taxon>Fungi incertae sedis</taxon>
        <taxon>Mucoromycota</taxon>
        <taxon>Glomeromycotina</taxon>
        <taxon>Glomeromycetes</taxon>
        <taxon>Diversisporales</taxon>
        <taxon>Gigasporaceae</taxon>
        <taxon>Cetraspora</taxon>
    </lineage>
</organism>
<dbReference type="EMBL" id="CAJVPW010012625">
    <property type="protein sequence ID" value="CAG8637276.1"/>
    <property type="molecule type" value="Genomic_DNA"/>
</dbReference>
<proteinExistence type="predicted"/>
<name>A0ACA9N775_9GLOM</name>
<evidence type="ECO:0000313" key="1">
    <source>
        <dbReference type="EMBL" id="CAG8637276.1"/>
    </source>
</evidence>
<keyword evidence="2" id="KW-1185">Reference proteome</keyword>
<reference evidence="1" key="1">
    <citation type="submission" date="2021-06" db="EMBL/GenBank/DDBJ databases">
        <authorList>
            <person name="Kallberg Y."/>
            <person name="Tangrot J."/>
            <person name="Rosling A."/>
        </authorList>
    </citation>
    <scope>NUCLEOTIDE SEQUENCE</scope>
    <source>
        <strain evidence="1">28 12/20/2015</strain>
    </source>
</reference>
<accession>A0ACA9N775</accession>
<evidence type="ECO:0000313" key="2">
    <source>
        <dbReference type="Proteomes" id="UP000789366"/>
    </source>
</evidence>
<sequence length="72" mass="8483">MVPRIANDGIKEKTRQRNLPTMKEKTQSTDERSTKRPELRHQRRKKRYQLQTKAGILLVMYKLGICITGTNK</sequence>
<comment type="caution">
    <text evidence="1">The sequence shown here is derived from an EMBL/GenBank/DDBJ whole genome shotgun (WGS) entry which is preliminary data.</text>
</comment>
<protein>
    <submittedName>
        <fullName evidence="1">278_t:CDS:1</fullName>
    </submittedName>
</protein>
<dbReference type="Proteomes" id="UP000789366">
    <property type="component" value="Unassembled WGS sequence"/>
</dbReference>
<gene>
    <name evidence="1" type="ORF">SPELUC_LOCUS8431</name>
</gene>